<proteinExistence type="predicted"/>
<gene>
    <name evidence="2" type="ORF">AJ89_05575</name>
</gene>
<name>A0A1E7G4L0_LACLC</name>
<protein>
    <submittedName>
        <fullName evidence="2">Uncharacterized protein</fullName>
    </submittedName>
</protein>
<dbReference type="AlphaFoldDB" id="A0A1E7G4L0"/>
<feature type="transmembrane region" description="Helical" evidence="1">
    <location>
        <begin position="33"/>
        <end position="55"/>
    </location>
</feature>
<keyword evidence="1" id="KW-1133">Transmembrane helix</keyword>
<organism evidence="2 3">
    <name type="scientific">Lactococcus cremoris subsp. cremoris IBB477</name>
    <dbReference type="NCBI Taxonomy" id="1449093"/>
    <lineage>
        <taxon>Bacteria</taxon>
        <taxon>Bacillati</taxon>
        <taxon>Bacillota</taxon>
        <taxon>Bacilli</taxon>
        <taxon>Lactobacillales</taxon>
        <taxon>Streptococcaceae</taxon>
        <taxon>Lactococcus</taxon>
        <taxon>Lactococcus cremoris subsp. cremoris</taxon>
    </lineage>
</organism>
<evidence type="ECO:0000313" key="3">
    <source>
        <dbReference type="Proteomes" id="UP000176236"/>
    </source>
</evidence>
<keyword evidence="1" id="KW-0472">Membrane</keyword>
<comment type="caution">
    <text evidence="2">The sequence shown here is derived from an EMBL/GenBank/DDBJ whole genome shotgun (WGS) entry which is preliminary data.</text>
</comment>
<accession>A0A1E7G4L0</accession>
<evidence type="ECO:0000313" key="2">
    <source>
        <dbReference type="EMBL" id="OEU39910.1"/>
    </source>
</evidence>
<keyword evidence="1" id="KW-0812">Transmembrane</keyword>
<evidence type="ECO:0000256" key="1">
    <source>
        <dbReference type="SAM" id="Phobius"/>
    </source>
</evidence>
<sequence length="62" mass="7298">MKKILLSPYFWVAVVVAFNTWVFNPINNKFPKLSWLLTSLYFGILLVLCVVIILIERNKNKK</sequence>
<reference evidence="2 3" key="1">
    <citation type="journal article" date="2016" name="Appl. Microbiol. Biotechnol.">
        <title>Adhesion of the genome-sequenced Lactococcus lactis subsp. cremoris IBB477 strain is mediated by specific molecular determinants.</title>
        <authorList>
            <person name="Radziwill-Bienkowska J.M."/>
            <person name="Le D.T."/>
            <person name="Szczesny P."/>
            <person name="Duviau M.P."/>
            <person name="Aleksandrzak-Piekarczyk T."/>
            <person name="Loubiere P."/>
            <person name="Mercier-Bonin M."/>
            <person name="Bardowski J.K."/>
            <person name="Kowalczyk M."/>
        </authorList>
    </citation>
    <scope>NUCLEOTIDE SEQUENCE [LARGE SCALE GENOMIC DNA]</scope>
    <source>
        <strain evidence="2 3">IBB477</strain>
    </source>
</reference>
<dbReference type="Proteomes" id="UP000176236">
    <property type="component" value="Chromosome"/>
</dbReference>
<dbReference type="EMBL" id="JMMZ01000014">
    <property type="protein sequence ID" value="OEU39910.1"/>
    <property type="molecule type" value="Genomic_DNA"/>
</dbReference>